<organism evidence="4 5">
    <name type="scientific">Actinoplanes italicus</name>
    <dbReference type="NCBI Taxonomy" id="113567"/>
    <lineage>
        <taxon>Bacteria</taxon>
        <taxon>Bacillati</taxon>
        <taxon>Actinomycetota</taxon>
        <taxon>Actinomycetes</taxon>
        <taxon>Micromonosporales</taxon>
        <taxon>Micromonosporaceae</taxon>
        <taxon>Actinoplanes</taxon>
    </lineage>
</organism>
<dbReference type="EMBL" id="PVMZ01000007">
    <property type="protein sequence ID" value="PRX20754.1"/>
    <property type="molecule type" value="Genomic_DNA"/>
</dbReference>
<dbReference type="AlphaFoldDB" id="A0A2T0KBY2"/>
<dbReference type="InterPro" id="IPR003658">
    <property type="entry name" value="Anti-sigma_ant"/>
</dbReference>
<dbReference type="InterPro" id="IPR002645">
    <property type="entry name" value="STAS_dom"/>
</dbReference>
<dbReference type="RefSeq" id="WP_106319943.1">
    <property type="nucleotide sequence ID" value="NZ_BOMO01000070.1"/>
</dbReference>
<dbReference type="OrthoDB" id="9793697at2"/>
<reference evidence="4 5" key="1">
    <citation type="submission" date="2018-03" db="EMBL/GenBank/DDBJ databases">
        <title>Genomic Encyclopedia of Archaeal and Bacterial Type Strains, Phase II (KMG-II): from individual species to whole genera.</title>
        <authorList>
            <person name="Goeker M."/>
        </authorList>
    </citation>
    <scope>NUCLEOTIDE SEQUENCE [LARGE SCALE GENOMIC DNA]</scope>
    <source>
        <strain evidence="4 5">DSM 43146</strain>
    </source>
</reference>
<dbReference type="InterPro" id="IPR036513">
    <property type="entry name" value="STAS_dom_sf"/>
</dbReference>
<dbReference type="GO" id="GO:0043856">
    <property type="term" value="F:anti-sigma factor antagonist activity"/>
    <property type="evidence" value="ECO:0007669"/>
    <property type="project" value="InterPro"/>
</dbReference>
<dbReference type="CDD" id="cd07043">
    <property type="entry name" value="STAS_anti-anti-sigma_factors"/>
    <property type="match status" value="1"/>
</dbReference>
<dbReference type="Gene3D" id="3.30.750.24">
    <property type="entry name" value="STAS domain"/>
    <property type="match status" value="1"/>
</dbReference>
<accession>A0A2T0KBY2</accession>
<dbReference type="Proteomes" id="UP000239415">
    <property type="component" value="Unassembled WGS sequence"/>
</dbReference>
<evidence type="ECO:0000256" key="2">
    <source>
        <dbReference type="RuleBase" id="RU003749"/>
    </source>
</evidence>
<dbReference type="PROSITE" id="PS50801">
    <property type="entry name" value="STAS"/>
    <property type="match status" value="1"/>
</dbReference>
<dbReference type="NCBIfam" id="TIGR00377">
    <property type="entry name" value="ant_ant_sig"/>
    <property type="match status" value="1"/>
</dbReference>
<keyword evidence="5" id="KW-1185">Reference proteome</keyword>
<evidence type="ECO:0000313" key="5">
    <source>
        <dbReference type="Proteomes" id="UP000239415"/>
    </source>
</evidence>
<name>A0A2T0KBY2_9ACTN</name>
<feature type="domain" description="STAS" evidence="3">
    <location>
        <begin position="5"/>
        <end position="114"/>
    </location>
</feature>
<dbReference type="PANTHER" id="PTHR33495">
    <property type="entry name" value="ANTI-SIGMA FACTOR ANTAGONIST TM_1081-RELATED-RELATED"/>
    <property type="match status" value="1"/>
</dbReference>
<evidence type="ECO:0000256" key="1">
    <source>
        <dbReference type="ARBA" id="ARBA00009013"/>
    </source>
</evidence>
<proteinExistence type="inferred from homology"/>
<sequence length="114" mass="12440">MSDAVLTTRRQADGSTVVEVRGSLDAAGVDGVRTALFDTLHQDRPRLMIVDLTYVTFMDSVGISMLVAGHDAARDLGVRFVLRNPSDFVHRQLRITGLTGLFGLSPASLRNDRL</sequence>
<dbReference type="Pfam" id="PF01740">
    <property type="entry name" value="STAS"/>
    <property type="match status" value="1"/>
</dbReference>
<comment type="similarity">
    <text evidence="1 2">Belongs to the anti-sigma-factor antagonist family.</text>
</comment>
<comment type="caution">
    <text evidence="4">The sequence shown here is derived from an EMBL/GenBank/DDBJ whole genome shotgun (WGS) entry which is preliminary data.</text>
</comment>
<gene>
    <name evidence="4" type="ORF">CLV67_10731</name>
</gene>
<dbReference type="SUPFAM" id="SSF52091">
    <property type="entry name" value="SpoIIaa-like"/>
    <property type="match status" value="1"/>
</dbReference>
<protein>
    <recommendedName>
        <fullName evidence="2">Anti-sigma factor antagonist</fullName>
    </recommendedName>
</protein>
<dbReference type="PANTHER" id="PTHR33495:SF2">
    <property type="entry name" value="ANTI-SIGMA FACTOR ANTAGONIST TM_1081-RELATED"/>
    <property type="match status" value="1"/>
</dbReference>
<evidence type="ECO:0000259" key="3">
    <source>
        <dbReference type="PROSITE" id="PS50801"/>
    </source>
</evidence>
<evidence type="ECO:0000313" key="4">
    <source>
        <dbReference type="EMBL" id="PRX20754.1"/>
    </source>
</evidence>